<comment type="caution">
    <text evidence="3">The sequence shown here is derived from an EMBL/GenBank/DDBJ whole genome shotgun (WGS) entry which is preliminary data.</text>
</comment>
<keyword evidence="1" id="KW-0547">Nucleotide-binding</keyword>
<dbReference type="SUPFAM" id="SSF56059">
    <property type="entry name" value="Glutathione synthetase ATP-binding domain-like"/>
    <property type="match status" value="1"/>
</dbReference>
<reference evidence="4" key="1">
    <citation type="journal article" date="2019" name="Int. J. Syst. Evol. Microbiol.">
        <title>The Global Catalogue of Microorganisms (GCM) 10K type strain sequencing project: providing services to taxonomists for standard genome sequencing and annotation.</title>
        <authorList>
            <consortium name="The Broad Institute Genomics Platform"/>
            <consortium name="The Broad Institute Genome Sequencing Center for Infectious Disease"/>
            <person name="Wu L."/>
            <person name="Ma J."/>
        </authorList>
    </citation>
    <scope>NUCLEOTIDE SEQUENCE [LARGE SCALE GENOMIC DNA]</scope>
    <source>
        <strain evidence="4">CGMCC 4.7466</strain>
    </source>
</reference>
<keyword evidence="4" id="KW-1185">Reference proteome</keyword>
<dbReference type="Gene3D" id="3.30.470.20">
    <property type="entry name" value="ATP-grasp fold, B domain"/>
    <property type="match status" value="1"/>
</dbReference>
<evidence type="ECO:0000256" key="1">
    <source>
        <dbReference type="PROSITE-ProRule" id="PRU00409"/>
    </source>
</evidence>
<sequence length="359" mass="39945">MKILITGVGGPTPRSFAIALKKYSPYREVELIGTDSNVLSVGLYQKDLFDKSYVVPPADAEEYWEVVEDIVRENNIGMAVVLPEQEVLAWCARDETAGLPCKSLLPHSRLAEVLVDKGKMTDLLAASGLVPPSMAFSRNEADFEHLFDVLGDDFWVRSASGTSGLGSLRVDSKATLRNWMQINPDVTDFLASKYLAGRNLACKLLYYEGALLRAATAERVEYIMAKVAPSGITGNTSFGRLLNEPELVSVAVRAMDIIFEAVDVKKHGFFTVDFKEDLDGRPYLTEVNVRHVAFTQCFAAGGANFAADTIDLLRGASDFDRNFKIYEFEKDLIFLRDVDVIPVLMKETELLKDYKRLML</sequence>
<dbReference type="InterPro" id="IPR011761">
    <property type="entry name" value="ATP-grasp"/>
</dbReference>
<dbReference type="EMBL" id="JBHSJJ010000003">
    <property type="protein sequence ID" value="MFC4871584.1"/>
    <property type="molecule type" value="Genomic_DNA"/>
</dbReference>
<dbReference type="RefSeq" id="WP_377063178.1">
    <property type="nucleotide sequence ID" value="NZ_JBHSJJ010000003.1"/>
</dbReference>
<feature type="domain" description="ATP-grasp" evidence="2">
    <location>
        <begin position="121"/>
        <end position="314"/>
    </location>
</feature>
<dbReference type="Gene3D" id="3.40.50.20">
    <property type="match status" value="1"/>
</dbReference>
<organism evidence="3 4">
    <name type="scientific">Negadavirga shengliensis</name>
    <dbReference type="NCBI Taxonomy" id="1389218"/>
    <lineage>
        <taxon>Bacteria</taxon>
        <taxon>Pseudomonadati</taxon>
        <taxon>Bacteroidota</taxon>
        <taxon>Cytophagia</taxon>
        <taxon>Cytophagales</taxon>
        <taxon>Cyclobacteriaceae</taxon>
        <taxon>Negadavirga</taxon>
    </lineage>
</organism>
<proteinExistence type="predicted"/>
<gene>
    <name evidence="3" type="ORF">ACFPFU_07790</name>
</gene>
<evidence type="ECO:0000259" key="2">
    <source>
        <dbReference type="PROSITE" id="PS50975"/>
    </source>
</evidence>
<dbReference type="PROSITE" id="PS50975">
    <property type="entry name" value="ATP_GRASP"/>
    <property type="match status" value="1"/>
</dbReference>
<keyword evidence="1" id="KW-0067">ATP-binding</keyword>
<protein>
    <recommendedName>
        <fullName evidence="2">ATP-grasp domain-containing protein</fullName>
    </recommendedName>
</protein>
<dbReference type="Proteomes" id="UP001595818">
    <property type="component" value="Unassembled WGS sequence"/>
</dbReference>
<evidence type="ECO:0000313" key="4">
    <source>
        <dbReference type="Proteomes" id="UP001595818"/>
    </source>
</evidence>
<evidence type="ECO:0000313" key="3">
    <source>
        <dbReference type="EMBL" id="MFC4871584.1"/>
    </source>
</evidence>
<accession>A0ABV9SZE0</accession>
<name>A0ABV9SZE0_9BACT</name>